<evidence type="ECO:0000313" key="3">
    <source>
        <dbReference type="Proteomes" id="UP000006038"/>
    </source>
</evidence>
<feature type="region of interest" description="Disordered" evidence="1">
    <location>
        <begin position="168"/>
        <end position="201"/>
    </location>
</feature>
<name>J3NAJ0_ORYBR</name>
<dbReference type="AlphaFoldDB" id="J3NAJ0"/>
<proteinExistence type="predicted"/>
<accession>J3NAJ0</accession>
<dbReference type="EnsemblPlants" id="OB11G28260.1">
    <property type="protein sequence ID" value="OB11G28260.1"/>
    <property type="gene ID" value="OB11G28260"/>
</dbReference>
<evidence type="ECO:0000313" key="2">
    <source>
        <dbReference type="EnsemblPlants" id="OB11G28260.1"/>
    </source>
</evidence>
<reference evidence="2" key="2">
    <citation type="submission" date="2013-04" db="UniProtKB">
        <authorList>
            <consortium name="EnsemblPlants"/>
        </authorList>
    </citation>
    <scope>IDENTIFICATION</scope>
</reference>
<dbReference type="Proteomes" id="UP000006038">
    <property type="component" value="Chromosome 11"/>
</dbReference>
<reference evidence="2" key="1">
    <citation type="journal article" date="2013" name="Nat. Commun.">
        <title>Whole-genome sequencing of Oryza brachyantha reveals mechanisms underlying Oryza genome evolution.</title>
        <authorList>
            <person name="Chen J."/>
            <person name="Huang Q."/>
            <person name="Gao D."/>
            <person name="Wang J."/>
            <person name="Lang Y."/>
            <person name="Liu T."/>
            <person name="Li B."/>
            <person name="Bai Z."/>
            <person name="Luis Goicoechea J."/>
            <person name="Liang C."/>
            <person name="Chen C."/>
            <person name="Zhang W."/>
            <person name="Sun S."/>
            <person name="Liao Y."/>
            <person name="Zhang X."/>
            <person name="Yang L."/>
            <person name="Song C."/>
            <person name="Wang M."/>
            <person name="Shi J."/>
            <person name="Liu G."/>
            <person name="Liu J."/>
            <person name="Zhou H."/>
            <person name="Zhou W."/>
            <person name="Yu Q."/>
            <person name="An N."/>
            <person name="Chen Y."/>
            <person name="Cai Q."/>
            <person name="Wang B."/>
            <person name="Liu B."/>
            <person name="Min J."/>
            <person name="Huang Y."/>
            <person name="Wu H."/>
            <person name="Li Z."/>
            <person name="Zhang Y."/>
            <person name="Yin Y."/>
            <person name="Song W."/>
            <person name="Jiang J."/>
            <person name="Jackson S.A."/>
            <person name="Wing R.A."/>
            <person name="Wang J."/>
            <person name="Chen M."/>
        </authorList>
    </citation>
    <scope>NUCLEOTIDE SEQUENCE [LARGE SCALE GENOMIC DNA]</scope>
    <source>
        <strain evidence="2">cv. IRGC 101232</strain>
    </source>
</reference>
<keyword evidence="3" id="KW-1185">Reference proteome</keyword>
<dbReference type="HOGENOM" id="CLU_1362278_0_0_1"/>
<evidence type="ECO:0000256" key="1">
    <source>
        <dbReference type="SAM" id="MobiDB-lite"/>
    </source>
</evidence>
<feature type="compositionally biased region" description="Low complexity" evidence="1">
    <location>
        <begin position="188"/>
        <end position="201"/>
    </location>
</feature>
<sequence>MDGEELVGAGGVALHVFVGEVDADHGLPEPGADVGEDLRIAVVGDGLNDGTGAPRGVAALEDAGADEDTVAAQLHHEGGIGGGGHPAGRELHDGEAAQLLGLHDEVVGRGDALGVGEDLVVVHVAERADVAHDGAHVADGLDDVAGAGLALGADHGGALADAAECLGEGAAAPDKRRGSCSRRRRPRGSGPRRSGRCGPWP</sequence>
<protein>
    <submittedName>
        <fullName evidence="2">Uncharacterized protein</fullName>
    </submittedName>
</protein>
<feature type="compositionally biased region" description="Basic residues" evidence="1">
    <location>
        <begin position="178"/>
        <end position="187"/>
    </location>
</feature>
<organism evidence="2">
    <name type="scientific">Oryza brachyantha</name>
    <name type="common">malo sina</name>
    <dbReference type="NCBI Taxonomy" id="4533"/>
    <lineage>
        <taxon>Eukaryota</taxon>
        <taxon>Viridiplantae</taxon>
        <taxon>Streptophyta</taxon>
        <taxon>Embryophyta</taxon>
        <taxon>Tracheophyta</taxon>
        <taxon>Spermatophyta</taxon>
        <taxon>Magnoliopsida</taxon>
        <taxon>Liliopsida</taxon>
        <taxon>Poales</taxon>
        <taxon>Poaceae</taxon>
        <taxon>BOP clade</taxon>
        <taxon>Oryzoideae</taxon>
        <taxon>Oryzeae</taxon>
        <taxon>Oryzinae</taxon>
        <taxon>Oryza</taxon>
    </lineage>
</organism>
<dbReference type="Gramene" id="OB11G28260.1">
    <property type="protein sequence ID" value="OB11G28260.1"/>
    <property type="gene ID" value="OB11G28260"/>
</dbReference>